<dbReference type="Pfam" id="PF00375">
    <property type="entry name" value="SDF"/>
    <property type="match status" value="1"/>
</dbReference>
<dbReference type="InterPro" id="IPR036458">
    <property type="entry name" value="Na:dicarbo_symporter_sf"/>
</dbReference>
<proteinExistence type="inferred from homology"/>
<keyword evidence="5 8" id="KW-1133">Transmembrane helix</keyword>
<evidence type="ECO:0000256" key="9">
    <source>
        <dbReference type="SAM" id="MobiDB-lite"/>
    </source>
</evidence>
<dbReference type="PANTHER" id="PTHR11958:SF63">
    <property type="entry name" value="AMINO ACID TRANSPORTER"/>
    <property type="match status" value="1"/>
</dbReference>
<keyword evidence="2 8" id="KW-0813">Transport</keyword>
<dbReference type="Gene3D" id="1.10.3860.10">
    <property type="entry name" value="Sodium:dicarboxylate symporter"/>
    <property type="match status" value="2"/>
</dbReference>
<comment type="similarity">
    <text evidence="8">Belongs to the dicarboxylate/amino acid:cation symporter (DAACS) (TC 2.A.23) family.</text>
</comment>
<protein>
    <recommendedName>
        <fullName evidence="8">Amino acid transporter</fullName>
    </recommendedName>
</protein>
<feature type="transmembrane region" description="Helical" evidence="8">
    <location>
        <begin position="308"/>
        <end position="326"/>
    </location>
</feature>
<dbReference type="GO" id="GO:0005313">
    <property type="term" value="F:L-glutamate transmembrane transporter activity"/>
    <property type="evidence" value="ECO:0007669"/>
    <property type="project" value="TreeGrafter"/>
</dbReference>
<evidence type="ECO:0000313" key="10">
    <source>
        <dbReference type="Proteomes" id="UP001318040"/>
    </source>
</evidence>
<dbReference type="GO" id="GO:0015175">
    <property type="term" value="F:neutral L-amino acid transmembrane transporter activity"/>
    <property type="evidence" value="ECO:0007669"/>
    <property type="project" value="TreeGrafter"/>
</dbReference>
<dbReference type="GO" id="GO:0005886">
    <property type="term" value="C:plasma membrane"/>
    <property type="evidence" value="ECO:0007669"/>
    <property type="project" value="TreeGrafter"/>
</dbReference>
<feature type="compositionally biased region" description="Gly residues" evidence="9">
    <location>
        <begin position="197"/>
        <end position="207"/>
    </location>
</feature>
<dbReference type="InterPro" id="IPR001991">
    <property type="entry name" value="Na-dicarboxylate_symporter"/>
</dbReference>
<feature type="transmembrane region" description="Helical" evidence="8">
    <location>
        <begin position="346"/>
        <end position="371"/>
    </location>
</feature>
<sequence length="745" mass="78605">MVCAATSSTAWLRVKASVLQNLLLILSVMSVIVGCLLGFLLRAKQLSQQEIQYLAFPGELLMRMLKMLILPLVTSSLISGLAALDSKTCARLGLVTVSYYLSTTLLAVLIGIVLACAVHPGSAAQRDGRDQGGRSLPSSADALLDLIRNMFPANLVEATFQQYRTNMVSVVKPRNETPHLVSPVTSTGTTLPPNITSGGGAGRGGGRSKWPPTKRPAPSQHQQHQQQRKDSQQQHPARHGAGDEVETTIEGRPHFVFHVVADDDDDGDGDGDDGGSGRGGGVATERVLVEMVTLPPRVSYRSVPGTSGGMNVLGIVIFSATMGVMLGKMGHNGLPLVTFCQCLNEAVLRIVSVTVWYFPLGIVFLVAAKVLEMDDPSQLGRRLGLYSATVVAGLVLHGLIVLPCIYCAVTRRNPVAFMRGMLQALLIALATSSSSATLPITFRCLLENNHIDRRIARFVLPVGATINMDGTALYEAVAAIFIAQVNGYDLDLGQLITISITATAASIGAAGIPQSGLVTMAIVLTSVGLPSEDISLIVAVDWALDRFRTMVNVLGDSLGAGIISHICRKEFQQLDGGQRIVELKSMRLPHVAMQRNGAVTPGVKLPRRAATYPRHGRRSGGDGGSGDGDSGGGVCTGTWLPASPRDPRSRSCRAATLRREYWRSRCGMGTHSTSTAGISRAAGAAGVAGGGRGGGEAADECEERTTRGGERADACVVIDMNGDDGDDAVVVVIDSSEDTDSESIL</sequence>
<feature type="transmembrane region" description="Helical" evidence="8">
    <location>
        <begin position="495"/>
        <end position="512"/>
    </location>
</feature>
<dbReference type="PANTHER" id="PTHR11958">
    <property type="entry name" value="SODIUM/DICARBOXYLATE SYMPORTER-RELATED"/>
    <property type="match status" value="1"/>
</dbReference>
<feature type="transmembrane region" description="Helical" evidence="8">
    <location>
        <begin position="64"/>
        <end position="84"/>
    </location>
</feature>
<evidence type="ECO:0000256" key="6">
    <source>
        <dbReference type="ARBA" id="ARBA00023136"/>
    </source>
</evidence>
<dbReference type="GO" id="GO:0015501">
    <property type="term" value="F:glutamate:sodium symporter activity"/>
    <property type="evidence" value="ECO:0007669"/>
    <property type="project" value="TreeGrafter"/>
</dbReference>
<feature type="region of interest" description="Disordered" evidence="9">
    <location>
        <begin position="177"/>
        <end position="282"/>
    </location>
</feature>
<dbReference type="PROSITE" id="PS00714">
    <property type="entry name" value="NA_DICARBOXYL_SYMP_2"/>
    <property type="match status" value="1"/>
</dbReference>
<feature type="compositionally biased region" description="Gly residues" evidence="9">
    <location>
        <begin position="621"/>
        <end position="635"/>
    </location>
</feature>
<organism evidence="10 12">
    <name type="scientific">Petromyzon marinus</name>
    <name type="common">Sea lamprey</name>
    <dbReference type="NCBI Taxonomy" id="7757"/>
    <lineage>
        <taxon>Eukaryota</taxon>
        <taxon>Metazoa</taxon>
        <taxon>Chordata</taxon>
        <taxon>Craniata</taxon>
        <taxon>Vertebrata</taxon>
        <taxon>Cyclostomata</taxon>
        <taxon>Hyperoartia</taxon>
        <taxon>Petromyzontiformes</taxon>
        <taxon>Petromyzontidae</taxon>
        <taxon>Petromyzon</taxon>
    </lineage>
</organism>
<feature type="compositionally biased region" description="Polar residues" evidence="9">
    <location>
        <begin position="183"/>
        <end position="196"/>
    </location>
</feature>
<keyword evidence="3 8" id="KW-0812">Transmembrane</keyword>
<dbReference type="RefSeq" id="XP_032809489.1">
    <property type="nucleotide sequence ID" value="XM_032953598.1"/>
</dbReference>
<evidence type="ECO:0000256" key="3">
    <source>
        <dbReference type="ARBA" id="ARBA00022692"/>
    </source>
</evidence>
<dbReference type="InterPro" id="IPR018107">
    <property type="entry name" value="Na-dicarboxylate_symporter_CS"/>
</dbReference>
<feature type="region of interest" description="Disordered" evidence="9">
    <location>
        <begin position="684"/>
        <end position="709"/>
    </location>
</feature>
<comment type="subcellular location">
    <subcellularLocation>
        <location evidence="1 8">Membrane</location>
        <topology evidence="1 8">Multi-pass membrane protein</topology>
    </subcellularLocation>
</comment>
<evidence type="ECO:0000313" key="12">
    <source>
        <dbReference type="RefSeq" id="XP_032809489.1"/>
    </source>
</evidence>
<dbReference type="InterPro" id="IPR050746">
    <property type="entry name" value="DAACS"/>
</dbReference>
<dbReference type="SUPFAM" id="SSF118215">
    <property type="entry name" value="Proton glutamate symport protein"/>
    <property type="match status" value="1"/>
</dbReference>
<keyword evidence="7" id="KW-0325">Glycoprotein</keyword>
<evidence type="ECO:0000256" key="1">
    <source>
        <dbReference type="ARBA" id="ARBA00004141"/>
    </source>
</evidence>
<dbReference type="AlphaFoldDB" id="A0AAJ7T262"/>
<evidence type="ECO:0000256" key="7">
    <source>
        <dbReference type="ARBA" id="ARBA00023180"/>
    </source>
</evidence>
<dbReference type="RefSeq" id="XP_032808692.1">
    <property type="nucleotide sequence ID" value="XM_032952801.1"/>
</dbReference>
<feature type="transmembrane region" description="Helical" evidence="8">
    <location>
        <begin position="22"/>
        <end position="43"/>
    </location>
</feature>
<keyword evidence="6 8" id="KW-0472">Membrane</keyword>
<reference evidence="11 12" key="1">
    <citation type="submission" date="2025-04" db="UniProtKB">
        <authorList>
            <consortium name="RefSeq"/>
        </authorList>
    </citation>
    <scope>IDENTIFICATION</scope>
    <source>
        <tissue evidence="11 12">Sperm</tissue>
    </source>
</reference>
<dbReference type="GeneID" id="116941356"/>
<dbReference type="Proteomes" id="UP001318040">
    <property type="component" value="Chromosome 1"/>
</dbReference>
<feature type="transmembrane region" description="Helical" evidence="8">
    <location>
        <begin position="421"/>
        <end position="446"/>
    </location>
</feature>
<dbReference type="PRINTS" id="PR00173">
    <property type="entry name" value="EDTRNSPORT"/>
</dbReference>
<evidence type="ECO:0000256" key="5">
    <source>
        <dbReference type="ARBA" id="ARBA00022989"/>
    </source>
</evidence>
<evidence type="ECO:0000256" key="4">
    <source>
        <dbReference type="ARBA" id="ARBA00022847"/>
    </source>
</evidence>
<accession>A0AAJ7T262</accession>
<evidence type="ECO:0000256" key="8">
    <source>
        <dbReference type="RuleBase" id="RU361216"/>
    </source>
</evidence>
<feature type="compositionally biased region" description="Gly residues" evidence="9">
    <location>
        <begin position="686"/>
        <end position="696"/>
    </location>
</feature>
<dbReference type="KEGG" id="pmrn:116941356"/>
<keyword evidence="10" id="KW-1185">Reference proteome</keyword>
<dbReference type="PROSITE" id="PS00713">
    <property type="entry name" value="NA_DICARBOXYL_SYMP_1"/>
    <property type="match status" value="1"/>
</dbReference>
<evidence type="ECO:0000313" key="11">
    <source>
        <dbReference type="RefSeq" id="XP_032808692.1"/>
    </source>
</evidence>
<reference evidence="10" key="2">
    <citation type="submission" date="2025-05" db="UniProtKB">
        <authorList>
            <consortium name="RefSeq"/>
        </authorList>
    </citation>
    <scope>NUCLEOTIDE SEQUENCE [LARGE SCALE GENOMIC DNA]</scope>
</reference>
<feature type="region of interest" description="Disordered" evidence="9">
    <location>
        <begin position="604"/>
        <end position="651"/>
    </location>
</feature>
<gene>
    <name evidence="11 12" type="primary">LOC116941356</name>
</gene>
<keyword evidence="4 8" id="KW-0769">Symport</keyword>
<feature type="compositionally biased region" description="Acidic residues" evidence="9">
    <location>
        <begin position="262"/>
        <end position="273"/>
    </location>
</feature>
<evidence type="ECO:0000256" key="2">
    <source>
        <dbReference type="ARBA" id="ARBA00022448"/>
    </source>
</evidence>
<feature type="transmembrane region" description="Helical" evidence="8">
    <location>
        <begin position="383"/>
        <end position="409"/>
    </location>
</feature>
<name>A0AAJ7T262_PETMA</name>
<feature type="transmembrane region" description="Helical" evidence="8">
    <location>
        <begin position="458"/>
        <end position="483"/>
    </location>
</feature>
<feature type="transmembrane region" description="Helical" evidence="8">
    <location>
        <begin position="99"/>
        <end position="119"/>
    </location>
</feature>